<reference evidence="2 3" key="1">
    <citation type="submission" date="2019-03" db="EMBL/GenBank/DDBJ databases">
        <title>First draft genome of Liparis tanakae, snailfish: a comprehensive survey of snailfish specific genes.</title>
        <authorList>
            <person name="Kim W."/>
            <person name="Song I."/>
            <person name="Jeong J.-H."/>
            <person name="Kim D."/>
            <person name="Kim S."/>
            <person name="Ryu S."/>
            <person name="Song J.Y."/>
            <person name="Lee S.K."/>
        </authorList>
    </citation>
    <scope>NUCLEOTIDE SEQUENCE [LARGE SCALE GENOMIC DNA]</scope>
    <source>
        <tissue evidence="2">Muscle</tissue>
    </source>
</reference>
<keyword evidence="3" id="KW-1185">Reference proteome</keyword>
<protein>
    <submittedName>
        <fullName evidence="2">Uncharacterized protein</fullName>
    </submittedName>
</protein>
<feature type="region of interest" description="Disordered" evidence="1">
    <location>
        <begin position="1"/>
        <end position="55"/>
    </location>
</feature>
<dbReference type="EMBL" id="SRLO01000205">
    <property type="protein sequence ID" value="TNN67329.1"/>
    <property type="molecule type" value="Genomic_DNA"/>
</dbReference>
<accession>A0A4Z2HNC5</accession>
<evidence type="ECO:0000256" key="1">
    <source>
        <dbReference type="SAM" id="MobiDB-lite"/>
    </source>
</evidence>
<comment type="caution">
    <text evidence="2">The sequence shown here is derived from an EMBL/GenBank/DDBJ whole genome shotgun (WGS) entry which is preliminary data.</text>
</comment>
<evidence type="ECO:0000313" key="2">
    <source>
        <dbReference type="EMBL" id="TNN67329.1"/>
    </source>
</evidence>
<gene>
    <name evidence="2" type="ORF">EYF80_022436</name>
</gene>
<organism evidence="2 3">
    <name type="scientific">Liparis tanakae</name>
    <name type="common">Tanaka's snailfish</name>
    <dbReference type="NCBI Taxonomy" id="230148"/>
    <lineage>
        <taxon>Eukaryota</taxon>
        <taxon>Metazoa</taxon>
        <taxon>Chordata</taxon>
        <taxon>Craniata</taxon>
        <taxon>Vertebrata</taxon>
        <taxon>Euteleostomi</taxon>
        <taxon>Actinopterygii</taxon>
        <taxon>Neopterygii</taxon>
        <taxon>Teleostei</taxon>
        <taxon>Neoteleostei</taxon>
        <taxon>Acanthomorphata</taxon>
        <taxon>Eupercaria</taxon>
        <taxon>Perciformes</taxon>
        <taxon>Cottioidei</taxon>
        <taxon>Cottales</taxon>
        <taxon>Liparidae</taxon>
        <taxon>Liparis</taxon>
    </lineage>
</organism>
<sequence length="118" mass="11950">MAISKKRAELAATAPDKQQTGLLKPGALPALSARRQVSVSGGGEGRRDAGAVEGGRGVRVQRGLGEGAAAAAAPRGGRVAVGRAQGGVAARPVQQLEVAEEAGGGEQRSDFIVWKRQD</sequence>
<proteinExistence type="predicted"/>
<dbReference type="Proteomes" id="UP000314294">
    <property type="component" value="Unassembled WGS sequence"/>
</dbReference>
<name>A0A4Z2HNC5_9TELE</name>
<dbReference type="AlphaFoldDB" id="A0A4Z2HNC5"/>
<evidence type="ECO:0000313" key="3">
    <source>
        <dbReference type="Proteomes" id="UP000314294"/>
    </source>
</evidence>